<evidence type="ECO:0000313" key="2">
    <source>
        <dbReference type="EMBL" id="RUO27080.1"/>
    </source>
</evidence>
<comment type="caution">
    <text evidence="2">The sequence shown here is derived from an EMBL/GenBank/DDBJ whole genome shotgun (WGS) entry which is preliminary data.</text>
</comment>
<dbReference type="RefSeq" id="WP_126802279.1">
    <property type="nucleotide sequence ID" value="NZ_PIPL01000001.1"/>
</dbReference>
<proteinExistence type="predicted"/>
<dbReference type="EMBL" id="PIPL01000001">
    <property type="protein sequence ID" value="RUO27080.1"/>
    <property type="molecule type" value="Genomic_DNA"/>
</dbReference>
<evidence type="ECO:0000256" key="1">
    <source>
        <dbReference type="SAM" id="Coils"/>
    </source>
</evidence>
<accession>A0A432WAA1</accession>
<evidence type="ECO:0000313" key="3">
    <source>
        <dbReference type="Proteomes" id="UP000288293"/>
    </source>
</evidence>
<organism evidence="2 3">
    <name type="scientific">Aliidiomarina minuta</name>
    <dbReference type="NCBI Taxonomy" id="880057"/>
    <lineage>
        <taxon>Bacteria</taxon>
        <taxon>Pseudomonadati</taxon>
        <taxon>Pseudomonadota</taxon>
        <taxon>Gammaproteobacteria</taxon>
        <taxon>Alteromonadales</taxon>
        <taxon>Idiomarinaceae</taxon>
        <taxon>Aliidiomarina</taxon>
    </lineage>
</organism>
<name>A0A432WAA1_9GAMM</name>
<dbReference type="Proteomes" id="UP000288293">
    <property type="component" value="Unassembled WGS sequence"/>
</dbReference>
<gene>
    <name evidence="2" type="ORF">CWE09_02225</name>
</gene>
<feature type="coiled-coil region" evidence="1">
    <location>
        <begin position="7"/>
        <end position="61"/>
    </location>
</feature>
<dbReference type="OrthoDB" id="983149at2"/>
<feature type="coiled-coil region" evidence="1">
    <location>
        <begin position="124"/>
        <end position="151"/>
    </location>
</feature>
<keyword evidence="1" id="KW-0175">Coiled coil</keyword>
<dbReference type="AlphaFoldDB" id="A0A432WAA1"/>
<sequence>MGWKGTVRSIRATIREAERDAKRRQRELERDHKEYQKMQLLEQAAYEVEVYENKIERIQSLHKDCSETVDWHSIANSSPPVEPIKTATRATKASFKANNYTPGFFDKIFKKGERKQKTLNKAVLKAQSEDQQEYEDKLREWKSETADWKESADLAKLLFAGDQESKINVIKELNPFSETSRMGSDISFKVHANSIVEAEIHVHGEDIVPSETKSLLKSGKLSVKNMPKGMFYGIYQDYVCSCTLRVANELFSILPENMVIVTAVDELLNTESGHKEKLPILSVAIARKTLLSLKIRYIDPSDSMSNFIHNMSFKKTKGFESVERVDPMGLSNERLR</sequence>
<reference evidence="2 3" key="1">
    <citation type="journal article" date="2011" name="Front. Microbiol.">
        <title>Genomic signatures of strain selection and enhancement in Bacillus atrophaeus var. globigii, a historical biowarfare simulant.</title>
        <authorList>
            <person name="Gibbons H.S."/>
            <person name="Broomall S.M."/>
            <person name="McNew L.A."/>
            <person name="Daligault H."/>
            <person name="Chapman C."/>
            <person name="Bruce D."/>
            <person name="Karavis M."/>
            <person name="Krepps M."/>
            <person name="McGregor P.A."/>
            <person name="Hong C."/>
            <person name="Park K.H."/>
            <person name="Akmal A."/>
            <person name="Feldman A."/>
            <person name="Lin J.S."/>
            <person name="Chang W.E."/>
            <person name="Higgs B.W."/>
            <person name="Demirev P."/>
            <person name="Lindquist J."/>
            <person name="Liem A."/>
            <person name="Fochler E."/>
            <person name="Read T.D."/>
            <person name="Tapia R."/>
            <person name="Johnson S."/>
            <person name="Bishop-Lilly K.A."/>
            <person name="Detter C."/>
            <person name="Han C."/>
            <person name="Sozhamannan S."/>
            <person name="Rosenzweig C.N."/>
            <person name="Skowronski E.W."/>
        </authorList>
    </citation>
    <scope>NUCLEOTIDE SEQUENCE [LARGE SCALE GENOMIC DNA]</scope>
    <source>
        <strain evidence="2 3">MLST1</strain>
    </source>
</reference>
<keyword evidence="3" id="KW-1185">Reference proteome</keyword>
<protein>
    <submittedName>
        <fullName evidence="2">Uncharacterized protein</fullName>
    </submittedName>
</protein>